<evidence type="ECO:0000256" key="3">
    <source>
        <dbReference type="ARBA" id="ARBA00022801"/>
    </source>
</evidence>
<keyword evidence="2" id="KW-0255">Endonuclease</keyword>
<dbReference type="Proteomes" id="UP000034137">
    <property type="component" value="Unassembled WGS sequence"/>
</dbReference>
<dbReference type="GO" id="GO:0016787">
    <property type="term" value="F:hydrolase activity"/>
    <property type="evidence" value="ECO:0007669"/>
    <property type="project" value="UniProtKB-KW"/>
</dbReference>
<evidence type="ECO:0000313" key="5">
    <source>
        <dbReference type="EMBL" id="KKR32673.1"/>
    </source>
</evidence>
<dbReference type="PANTHER" id="PTHR12302:SF3">
    <property type="entry name" value="SERINE_THREONINE-PROTEIN KINASE 31"/>
    <property type="match status" value="1"/>
</dbReference>
<protein>
    <submittedName>
        <fullName evidence="5">Micrococcal nuclease-like protein</fullName>
    </submittedName>
</protein>
<evidence type="ECO:0000256" key="2">
    <source>
        <dbReference type="ARBA" id="ARBA00022759"/>
    </source>
</evidence>
<dbReference type="EMBL" id="LBXO01000026">
    <property type="protein sequence ID" value="KKR32673.1"/>
    <property type="molecule type" value="Genomic_DNA"/>
</dbReference>
<reference evidence="5 6" key="1">
    <citation type="journal article" date="2015" name="Nature">
        <title>rRNA introns, odd ribosomes, and small enigmatic genomes across a large radiation of phyla.</title>
        <authorList>
            <person name="Brown C.T."/>
            <person name="Hug L.A."/>
            <person name="Thomas B.C."/>
            <person name="Sharon I."/>
            <person name="Castelle C.J."/>
            <person name="Singh A."/>
            <person name="Wilkins M.J."/>
            <person name="Williams K.H."/>
            <person name="Banfield J.F."/>
        </authorList>
    </citation>
    <scope>NUCLEOTIDE SEQUENCE [LARGE SCALE GENOMIC DNA]</scope>
</reference>
<proteinExistence type="predicted"/>
<keyword evidence="3" id="KW-0378">Hydrolase</keyword>
<dbReference type="SMART" id="SM00318">
    <property type="entry name" value="SNc"/>
    <property type="match status" value="1"/>
</dbReference>
<name>A0A0G0PXQ3_9BACT</name>
<dbReference type="InterPro" id="IPR035437">
    <property type="entry name" value="SNase_OB-fold_sf"/>
</dbReference>
<dbReference type="InterPro" id="IPR016071">
    <property type="entry name" value="Staphylococal_nuclease_OB-fold"/>
</dbReference>
<organism evidence="5 6">
    <name type="scientific">Candidatus Falkowbacteria bacterium GW2011_GWF2_39_8</name>
    <dbReference type="NCBI Taxonomy" id="1618642"/>
    <lineage>
        <taxon>Bacteria</taxon>
        <taxon>Candidatus Falkowiibacteriota</taxon>
    </lineage>
</organism>
<evidence type="ECO:0000259" key="4">
    <source>
        <dbReference type="PROSITE" id="PS50830"/>
    </source>
</evidence>
<dbReference type="SUPFAM" id="SSF50199">
    <property type="entry name" value="Staphylococcal nuclease"/>
    <property type="match status" value="1"/>
</dbReference>
<sequence>MVKVEPKEVKGDKIENKRYYKVVRVIDGDTIDVSIDGKTQRVRMIGINTPESVDPRKPVECFGIEASEKAKEMLLNNEIELENDLSQDDKDKYGRLLRYVKTKDGLFYNLEIIKQGYAFEYTYLLPYRYQSEFKNAQKYAQANQVGLWANGICGIKNTEAVISTSTDAKCSIKGNINSKKEKIYHTLNCPYYKQTVIDETAGEKWFCTEANAIEAGWRKAENCK</sequence>
<keyword evidence="1" id="KW-0540">Nuclease</keyword>
<dbReference type="PROSITE" id="PS50830">
    <property type="entry name" value="TNASE_3"/>
    <property type="match status" value="1"/>
</dbReference>
<dbReference type="Pfam" id="PF00565">
    <property type="entry name" value="SNase"/>
    <property type="match status" value="1"/>
</dbReference>
<dbReference type="Gene3D" id="2.40.50.90">
    <property type="match status" value="1"/>
</dbReference>
<comment type="caution">
    <text evidence="5">The sequence shown here is derived from an EMBL/GenBank/DDBJ whole genome shotgun (WGS) entry which is preliminary data.</text>
</comment>
<gene>
    <name evidence="5" type="ORF">UT64_C0026G0015</name>
</gene>
<dbReference type="GO" id="GO:0004519">
    <property type="term" value="F:endonuclease activity"/>
    <property type="evidence" value="ECO:0007669"/>
    <property type="project" value="UniProtKB-KW"/>
</dbReference>
<dbReference type="AlphaFoldDB" id="A0A0G0PXQ3"/>
<feature type="domain" description="TNase-like" evidence="4">
    <location>
        <begin position="16"/>
        <end position="150"/>
    </location>
</feature>
<dbReference type="PANTHER" id="PTHR12302">
    <property type="entry name" value="EBNA2 BINDING PROTEIN P100"/>
    <property type="match status" value="1"/>
</dbReference>
<evidence type="ECO:0000256" key="1">
    <source>
        <dbReference type="ARBA" id="ARBA00022722"/>
    </source>
</evidence>
<evidence type="ECO:0000313" key="6">
    <source>
        <dbReference type="Proteomes" id="UP000034137"/>
    </source>
</evidence>
<accession>A0A0G0PXQ3</accession>